<gene>
    <name evidence="2" type="ORF">NQ502_04350</name>
</gene>
<organism evidence="2 3">
    <name type="scientific">Ruminococcus gauvreauii</name>
    <dbReference type="NCBI Taxonomy" id="438033"/>
    <lineage>
        <taxon>Bacteria</taxon>
        <taxon>Bacillati</taxon>
        <taxon>Bacillota</taxon>
        <taxon>Clostridia</taxon>
        <taxon>Eubacteriales</taxon>
        <taxon>Oscillospiraceae</taxon>
        <taxon>Ruminococcus</taxon>
    </lineage>
</organism>
<evidence type="ECO:0000313" key="2">
    <source>
        <dbReference type="EMBL" id="UWP60292.1"/>
    </source>
</evidence>
<dbReference type="RefSeq" id="WP_028528664.1">
    <property type="nucleotide sequence ID" value="NZ_CABLBR010000013.1"/>
</dbReference>
<feature type="signal peptide" evidence="1">
    <location>
        <begin position="1"/>
        <end position="16"/>
    </location>
</feature>
<evidence type="ECO:0000313" key="3">
    <source>
        <dbReference type="Proteomes" id="UP001060164"/>
    </source>
</evidence>
<evidence type="ECO:0000256" key="1">
    <source>
        <dbReference type="SAM" id="SignalP"/>
    </source>
</evidence>
<dbReference type="Proteomes" id="UP001060164">
    <property type="component" value="Chromosome"/>
</dbReference>
<protein>
    <submittedName>
        <fullName evidence="2">Substrate-binding domain-containing protein</fullName>
    </submittedName>
</protein>
<keyword evidence="1" id="KW-0732">Signal</keyword>
<dbReference type="EMBL" id="CP102290">
    <property type="protein sequence ID" value="UWP60292.1"/>
    <property type="molecule type" value="Genomic_DNA"/>
</dbReference>
<name>A0ABY5VJ12_9FIRM</name>
<dbReference type="Gene3D" id="3.40.50.2300">
    <property type="match status" value="1"/>
</dbReference>
<dbReference type="PROSITE" id="PS51257">
    <property type="entry name" value="PROKAR_LIPOPROTEIN"/>
    <property type="match status" value="1"/>
</dbReference>
<dbReference type="SUPFAM" id="SSF53822">
    <property type="entry name" value="Periplasmic binding protein-like I"/>
    <property type="match status" value="1"/>
</dbReference>
<dbReference type="InterPro" id="IPR028082">
    <property type="entry name" value="Peripla_BP_I"/>
</dbReference>
<proteinExistence type="predicted"/>
<feature type="chain" id="PRO_5046525873" evidence="1">
    <location>
        <begin position="17"/>
        <end position="156"/>
    </location>
</feature>
<accession>A0ABY5VJ12</accession>
<reference evidence="2" key="1">
    <citation type="journal article" date="2022" name="Cell">
        <title>Design, construction, and in vivo augmentation of a complex gut microbiome.</title>
        <authorList>
            <person name="Cheng A.G."/>
            <person name="Ho P.Y."/>
            <person name="Aranda-Diaz A."/>
            <person name="Jain S."/>
            <person name="Yu F.B."/>
            <person name="Meng X."/>
            <person name="Wang M."/>
            <person name="Iakiviak M."/>
            <person name="Nagashima K."/>
            <person name="Zhao A."/>
            <person name="Murugkar P."/>
            <person name="Patil A."/>
            <person name="Atabakhsh K."/>
            <person name="Weakley A."/>
            <person name="Yan J."/>
            <person name="Brumbaugh A.R."/>
            <person name="Higginbottom S."/>
            <person name="Dimas A."/>
            <person name="Shiver A.L."/>
            <person name="Deutschbauer A."/>
            <person name="Neff N."/>
            <person name="Sonnenburg J.L."/>
            <person name="Huang K.C."/>
            <person name="Fischbach M.A."/>
        </authorList>
    </citation>
    <scope>NUCLEOTIDE SEQUENCE</scope>
    <source>
        <strain evidence="2">DSM 19829</strain>
    </source>
</reference>
<sequence>MKARVLGMTMAGVVMAGMLSACGTESAAGNEEVSGVIGYLCYDMDQDTEAFADELSAEADSLGYGCRIINLAGNDRKLVSECIGMLNENVDVLVVTPDKSVDAQPVAEAAHDNDVSVVLNGFGSSAVDYDRLVSTTGYAGGKAAAESAVELMTGGN</sequence>
<keyword evidence="3" id="KW-1185">Reference proteome</keyword>